<name>A0AAD7AWC9_9AGAR</name>
<sequence length="175" mass="19496">MDLKKVYLRYVHYLPAENAVGRPPVLHRGRNLGRCGTAPWSGPFRNYRAEERCKSSPSYTLTTSHSLYLQSHIPTELVSQATLRRFAKLETLTLYLLNVKFFGVDNAMYVLDAPAGVCALGHAMMIACPTLWRATIGAKADDALTKVLTRSRGGEVHVEAGTAFDFEDVSMFWNA</sequence>
<evidence type="ECO:0000313" key="1">
    <source>
        <dbReference type="EMBL" id="KAJ7368898.1"/>
    </source>
</evidence>
<dbReference type="EMBL" id="JARIHO010000001">
    <property type="protein sequence ID" value="KAJ7368898.1"/>
    <property type="molecule type" value="Genomic_DNA"/>
</dbReference>
<dbReference type="Proteomes" id="UP001218218">
    <property type="component" value="Unassembled WGS sequence"/>
</dbReference>
<gene>
    <name evidence="1" type="ORF">DFH08DRAFT_35480</name>
</gene>
<accession>A0AAD7AWC9</accession>
<protein>
    <submittedName>
        <fullName evidence="1">Uncharacterized protein</fullName>
    </submittedName>
</protein>
<evidence type="ECO:0000313" key="2">
    <source>
        <dbReference type="Proteomes" id="UP001218218"/>
    </source>
</evidence>
<dbReference type="AlphaFoldDB" id="A0AAD7AWC9"/>
<keyword evidence="2" id="KW-1185">Reference proteome</keyword>
<organism evidence="1 2">
    <name type="scientific">Mycena albidolilacea</name>
    <dbReference type="NCBI Taxonomy" id="1033008"/>
    <lineage>
        <taxon>Eukaryota</taxon>
        <taxon>Fungi</taxon>
        <taxon>Dikarya</taxon>
        <taxon>Basidiomycota</taxon>
        <taxon>Agaricomycotina</taxon>
        <taxon>Agaricomycetes</taxon>
        <taxon>Agaricomycetidae</taxon>
        <taxon>Agaricales</taxon>
        <taxon>Marasmiineae</taxon>
        <taxon>Mycenaceae</taxon>
        <taxon>Mycena</taxon>
    </lineage>
</organism>
<proteinExistence type="predicted"/>
<reference evidence="1" key="1">
    <citation type="submission" date="2023-03" db="EMBL/GenBank/DDBJ databases">
        <title>Massive genome expansion in bonnet fungi (Mycena s.s.) driven by repeated elements and novel gene families across ecological guilds.</title>
        <authorList>
            <consortium name="Lawrence Berkeley National Laboratory"/>
            <person name="Harder C.B."/>
            <person name="Miyauchi S."/>
            <person name="Viragh M."/>
            <person name="Kuo A."/>
            <person name="Thoen E."/>
            <person name="Andreopoulos B."/>
            <person name="Lu D."/>
            <person name="Skrede I."/>
            <person name="Drula E."/>
            <person name="Henrissat B."/>
            <person name="Morin E."/>
            <person name="Kohler A."/>
            <person name="Barry K."/>
            <person name="LaButti K."/>
            <person name="Morin E."/>
            <person name="Salamov A."/>
            <person name="Lipzen A."/>
            <person name="Mereny Z."/>
            <person name="Hegedus B."/>
            <person name="Baldrian P."/>
            <person name="Stursova M."/>
            <person name="Weitz H."/>
            <person name="Taylor A."/>
            <person name="Grigoriev I.V."/>
            <person name="Nagy L.G."/>
            <person name="Martin F."/>
            <person name="Kauserud H."/>
        </authorList>
    </citation>
    <scope>NUCLEOTIDE SEQUENCE</scope>
    <source>
        <strain evidence="1">CBHHK002</strain>
    </source>
</reference>
<comment type="caution">
    <text evidence="1">The sequence shown here is derived from an EMBL/GenBank/DDBJ whole genome shotgun (WGS) entry which is preliminary data.</text>
</comment>